<reference evidence="13" key="2">
    <citation type="submission" date="2016-01" db="EMBL/GenBank/DDBJ databases">
        <title>Diatom-associated endosymboitic cyanobacterium lacks core nitrogen metabolism enzymes.</title>
        <authorList>
            <person name="Hilton J.A."/>
            <person name="Foster R.A."/>
            <person name="Tripp H.J."/>
            <person name="Carter B.J."/>
            <person name="Zehr J.P."/>
            <person name="Villareal T.A."/>
        </authorList>
    </citation>
    <scope>NUCLEOTIDE SEQUENCE [LARGE SCALE GENOMIC DNA]</scope>
    <source>
        <strain evidence="13">HH01</strain>
    </source>
</reference>
<keyword evidence="9" id="KW-0460">Magnesium</keyword>
<protein>
    <recommendedName>
        <fullName evidence="9">Ribonuclease 3</fullName>
        <ecNumber evidence="9">3.1.26.3</ecNumber>
    </recommendedName>
    <alternativeName>
        <fullName evidence="9">Ribonuclease III</fullName>
        <shortName evidence="9">RNase III</shortName>
    </alternativeName>
</protein>
<comment type="subcellular location">
    <subcellularLocation>
        <location evidence="9">Cytoplasm</location>
    </subcellularLocation>
</comment>
<gene>
    <name evidence="9" type="primary">rnc</name>
    <name evidence="12" type="ORF">RINTHH_4580</name>
</gene>
<feature type="binding site" evidence="9">
    <location>
        <position position="110"/>
    </location>
    <ligand>
        <name>Mg(2+)</name>
        <dbReference type="ChEBI" id="CHEBI:18420"/>
    </ligand>
</feature>
<dbReference type="GO" id="GO:0006397">
    <property type="term" value="P:mRNA processing"/>
    <property type="evidence" value="ECO:0007669"/>
    <property type="project" value="UniProtKB-UniRule"/>
</dbReference>
<dbReference type="SMART" id="SM00535">
    <property type="entry name" value="RIBOc"/>
    <property type="match status" value="1"/>
</dbReference>
<dbReference type="InterPro" id="IPR011907">
    <property type="entry name" value="RNase_III"/>
</dbReference>
<dbReference type="CDD" id="cd00593">
    <property type="entry name" value="RIBOc"/>
    <property type="match status" value="1"/>
</dbReference>
<dbReference type="InterPro" id="IPR036389">
    <property type="entry name" value="RNase_III_sf"/>
</dbReference>
<evidence type="ECO:0000313" key="12">
    <source>
        <dbReference type="EMBL" id="CCH66613.1"/>
    </source>
</evidence>
<feature type="domain" description="DRBM" evidence="10">
    <location>
        <begin position="153"/>
        <end position="223"/>
    </location>
</feature>
<proteinExistence type="inferred from homology"/>
<dbReference type="GO" id="GO:0046872">
    <property type="term" value="F:metal ion binding"/>
    <property type="evidence" value="ECO:0007669"/>
    <property type="project" value="UniProtKB-KW"/>
</dbReference>
<evidence type="ECO:0000256" key="3">
    <source>
        <dbReference type="ARBA" id="ARBA00022552"/>
    </source>
</evidence>
<dbReference type="HAMAP" id="MF_00104">
    <property type="entry name" value="RNase_III"/>
    <property type="match status" value="1"/>
</dbReference>
<dbReference type="PROSITE" id="PS50137">
    <property type="entry name" value="DS_RBD"/>
    <property type="match status" value="1"/>
</dbReference>
<evidence type="ECO:0000256" key="5">
    <source>
        <dbReference type="ARBA" id="ARBA00022722"/>
    </source>
</evidence>
<comment type="similarity">
    <text evidence="2">Belongs to the ribonuclease III family.</text>
</comment>
<dbReference type="Proteomes" id="UP000053051">
    <property type="component" value="Unassembled WGS sequence"/>
</dbReference>
<dbReference type="PROSITE" id="PS00517">
    <property type="entry name" value="RNASE_3_1"/>
    <property type="match status" value="1"/>
</dbReference>
<dbReference type="OrthoDB" id="9805026at2"/>
<evidence type="ECO:0000256" key="8">
    <source>
        <dbReference type="ARBA" id="ARBA00022884"/>
    </source>
</evidence>
<dbReference type="EC" id="3.1.26.3" evidence="9"/>
<keyword evidence="5 9" id="KW-0540">Nuclease</keyword>
<dbReference type="STRING" id="1165094.RINTHH_4580"/>
<comment type="function">
    <text evidence="9">Digests double-stranded RNA. Involved in the processing of primary rRNA transcript to yield the immediate precursors to the large and small rRNAs (23S and 16S). Processes some mRNAs, and tRNAs when they are encoded in the rRNA operon. Processes pre-crRNA and tracrRNA of type II CRISPR loci if present in the organism.</text>
</comment>
<keyword evidence="13" id="KW-1185">Reference proteome</keyword>
<keyword evidence="8 9" id="KW-0694">RNA-binding</keyword>
<dbReference type="SUPFAM" id="SSF54768">
    <property type="entry name" value="dsRNA-binding domain-like"/>
    <property type="match status" value="1"/>
</dbReference>
<dbReference type="Pfam" id="PF00035">
    <property type="entry name" value="dsrm"/>
    <property type="match status" value="1"/>
</dbReference>
<dbReference type="GO" id="GO:0010468">
    <property type="term" value="P:regulation of gene expression"/>
    <property type="evidence" value="ECO:0007669"/>
    <property type="project" value="TreeGrafter"/>
</dbReference>
<evidence type="ECO:0000256" key="6">
    <source>
        <dbReference type="ARBA" id="ARBA00022759"/>
    </source>
</evidence>
<dbReference type="RefSeq" id="WP_008232306.1">
    <property type="nucleotide sequence ID" value="NZ_CAIY01000027.1"/>
</dbReference>
<keyword evidence="9" id="KW-0819">tRNA processing</keyword>
<feature type="active site" evidence="9">
    <location>
        <position position="41"/>
    </location>
</feature>
<dbReference type="GO" id="GO:0006364">
    <property type="term" value="P:rRNA processing"/>
    <property type="evidence" value="ECO:0007669"/>
    <property type="project" value="UniProtKB-UniRule"/>
</dbReference>
<reference evidence="12 13" key="1">
    <citation type="submission" date="2012-05" db="EMBL/GenBank/DDBJ databases">
        <authorList>
            <person name="Hilton J."/>
        </authorList>
    </citation>
    <scope>NUCLEOTIDE SEQUENCE [LARGE SCALE GENOMIC DNA]</scope>
    <source>
        <strain evidence="12 13">HH01</strain>
    </source>
</reference>
<evidence type="ECO:0000259" key="11">
    <source>
        <dbReference type="PROSITE" id="PS50142"/>
    </source>
</evidence>
<keyword evidence="4 9" id="KW-0507">mRNA processing</keyword>
<dbReference type="GO" id="GO:0004525">
    <property type="term" value="F:ribonuclease III activity"/>
    <property type="evidence" value="ECO:0007669"/>
    <property type="project" value="UniProtKB-UniRule"/>
</dbReference>
<dbReference type="Gene3D" id="3.30.160.20">
    <property type="match status" value="1"/>
</dbReference>
<dbReference type="Pfam" id="PF14622">
    <property type="entry name" value="Ribonucleas_3_3"/>
    <property type="match status" value="1"/>
</dbReference>
<comment type="caution">
    <text evidence="12">The sequence shown here is derived from an EMBL/GenBank/DDBJ whole genome shotgun (WGS) entry which is preliminary data.</text>
</comment>
<comment type="subunit">
    <text evidence="9">Homodimer.</text>
</comment>
<dbReference type="GO" id="GO:0008033">
    <property type="term" value="P:tRNA processing"/>
    <property type="evidence" value="ECO:0007669"/>
    <property type="project" value="UniProtKB-KW"/>
</dbReference>
<dbReference type="CDD" id="cd10845">
    <property type="entry name" value="DSRM_RNAse_III_family"/>
    <property type="match status" value="1"/>
</dbReference>
<feature type="binding site" evidence="9">
    <location>
        <position position="113"/>
    </location>
    <ligand>
        <name>Mg(2+)</name>
        <dbReference type="ChEBI" id="CHEBI:18420"/>
    </ligand>
</feature>
<dbReference type="GO" id="GO:0005737">
    <property type="term" value="C:cytoplasm"/>
    <property type="evidence" value="ECO:0007669"/>
    <property type="project" value="UniProtKB-SubCell"/>
</dbReference>
<dbReference type="EMBL" id="CAIY01000027">
    <property type="protein sequence ID" value="CCH66613.1"/>
    <property type="molecule type" value="Genomic_DNA"/>
</dbReference>
<keyword evidence="9" id="KW-0963">Cytoplasm</keyword>
<dbReference type="PANTHER" id="PTHR11207">
    <property type="entry name" value="RIBONUCLEASE III"/>
    <property type="match status" value="1"/>
</dbReference>
<dbReference type="SMART" id="SM00358">
    <property type="entry name" value="DSRM"/>
    <property type="match status" value="1"/>
</dbReference>
<keyword evidence="3 9" id="KW-0698">rRNA processing</keyword>
<feature type="active site" evidence="9">
    <location>
        <position position="113"/>
    </location>
</feature>
<organism evidence="12 13">
    <name type="scientific">Richelia intracellularis HH01</name>
    <dbReference type="NCBI Taxonomy" id="1165094"/>
    <lineage>
        <taxon>Bacteria</taxon>
        <taxon>Bacillati</taxon>
        <taxon>Cyanobacteriota</taxon>
        <taxon>Cyanophyceae</taxon>
        <taxon>Nostocales</taxon>
        <taxon>Nostocaceae</taxon>
        <taxon>Richelia</taxon>
    </lineage>
</organism>
<keyword evidence="7 9" id="KW-0378">Hydrolase</keyword>
<dbReference type="GO" id="GO:0019843">
    <property type="term" value="F:rRNA binding"/>
    <property type="evidence" value="ECO:0007669"/>
    <property type="project" value="UniProtKB-KW"/>
</dbReference>
<feature type="domain" description="RNase III" evidence="11">
    <location>
        <begin position="7"/>
        <end position="124"/>
    </location>
</feature>
<evidence type="ECO:0000256" key="2">
    <source>
        <dbReference type="ARBA" id="ARBA00010183"/>
    </source>
</evidence>
<keyword evidence="6 9" id="KW-0255">Endonuclease</keyword>
<evidence type="ECO:0000256" key="1">
    <source>
        <dbReference type="ARBA" id="ARBA00000109"/>
    </source>
</evidence>
<evidence type="ECO:0000256" key="4">
    <source>
        <dbReference type="ARBA" id="ARBA00022664"/>
    </source>
</evidence>
<dbReference type="AlphaFoldDB" id="M1WZ94"/>
<dbReference type="InterPro" id="IPR000999">
    <property type="entry name" value="RNase_III_dom"/>
</dbReference>
<keyword evidence="9" id="KW-0699">rRNA-binding</keyword>
<evidence type="ECO:0000259" key="10">
    <source>
        <dbReference type="PROSITE" id="PS50137"/>
    </source>
</evidence>
<name>M1WZ94_9NOST</name>
<evidence type="ECO:0000256" key="9">
    <source>
        <dbReference type="HAMAP-Rule" id="MF_00104"/>
    </source>
</evidence>
<dbReference type="PANTHER" id="PTHR11207:SF0">
    <property type="entry name" value="RIBONUCLEASE 3"/>
    <property type="match status" value="1"/>
</dbReference>
<dbReference type="SUPFAM" id="SSF69065">
    <property type="entry name" value="RNase III domain-like"/>
    <property type="match status" value="1"/>
</dbReference>
<dbReference type="InterPro" id="IPR014720">
    <property type="entry name" value="dsRBD_dom"/>
</dbReference>
<feature type="binding site" evidence="9">
    <location>
        <position position="37"/>
    </location>
    <ligand>
        <name>Mg(2+)</name>
        <dbReference type="ChEBI" id="CHEBI:18420"/>
    </ligand>
</feature>
<accession>M1WZ94</accession>
<dbReference type="FunFam" id="1.10.1520.10:FF:000001">
    <property type="entry name" value="Ribonuclease 3"/>
    <property type="match status" value="1"/>
</dbReference>
<dbReference type="NCBIfam" id="TIGR02191">
    <property type="entry name" value="RNaseIII"/>
    <property type="match status" value="1"/>
</dbReference>
<comment type="cofactor">
    <cofactor evidence="9">
        <name>Mg(2+)</name>
        <dbReference type="ChEBI" id="CHEBI:18420"/>
    </cofactor>
</comment>
<dbReference type="PROSITE" id="PS50142">
    <property type="entry name" value="RNASE_3_2"/>
    <property type="match status" value="1"/>
</dbReference>
<evidence type="ECO:0000256" key="7">
    <source>
        <dbReference type="ARBA" id="ARBA00022801"/>
    </source>
</evidence>
<dbReference type="Gene3D" id="1.10.1520.10">
    <property type="entry name" value="Ribonuclease III domain"/>
    <property type="match status" value="1"/>
</dbReference>
<comment type="catalytic activity">
    <reaction evidence="1 9">
        <text>Endonucleolytic cleavage to 5'-phosphomonoester.</text>
        <dbReference type="EC" id="3.1.26.3"/>
    </reaction>
</comment>
<keyword evidence="9" id="KW-0479">Metal-binding</keyword>
<sequence length="229" mass="25815">MHQLLVFRDQKLLNHALTHRSYINENPHTQTHNERLEFLGDALLNFLSGEYLYSLYPEKEEDELTRMRSALVNELQLAEFARDVGIPEKMLLGKGAILEKGQENPNLLSSTFEALVGAYYLDSNSDVEAVRLVVQPLFNSVAEDIVAYSSNLDIKNTFQEWVQHNISPKPPQYVTLQISGLSHNPVFLSKVLVNGKQFGEGRGNSKKQAEKAAARNALSNKDALLKIHK</sequence>
<dbReference type="GO" id="GO:0003725">
    <property type="term" value="F:double-stranded RNA binding"/>
    <property type="evidence" value="ECO:0007669"/>
    <property type="project" value="TreeGrafter"/>
</dbReference>
<evidence type="ECO:0000313" key="13">
    <source>
        <dbReference type="Proteomes" id="UP000053051"/>
    </source>
</evidence>